<gene>
    <name evidence="6" type="ORF">SAMN05192563_105918</name>
</gene>
<dbReference type="PANTHER" id="PTHR47506:SF7">
    <property type="entry name" value="TRANSCRIPTIONAL REGULATORY PROTEIN"/>
    <property type="match status" value="1"/>
</dbReference>
<dbReference type="InterPro" id="IPR001647">
    <property type="entry name" value="HTH_TetR"/>
</dbReference>
<dbReference type="InterPro" id="IPR009057">
    <property type="entry name" value="Homeodomain-like_sf"/>
</dbReference>
<feature type="DNA-binding region" description="H-T-H motif" evidence="4">
    <location>
        <begin position="32"/>
        <end position="51"/>
    </location>
</feature>
<dbReference type="GO" id="GO:0003677">
    <property type="term" value="F:DNA binding"/>
    <property type="evidence" value="ECO:0007669"/>
    <property type="project" value="UniProtKB-UniRule"/>
</dbReference>
<dbReference type="AlphaFoldDB" id="A0A1I7ERQ8"/>
<accession>A0A1I7ERQ8</accession>
<evidence type="ECO:0000256" key="2">
    <source>
        <dbReference type="ARBA" id="ARBA00023125"/>
    </source>
</evidence>
<evidence type="ECO:0000313" key="6">
    <source>
        <dbReference type="EMBL" id="SFU26573.1"/>
    </source>
</evidence>
<dbReference type="Gene3D" id="1.10.357.10">
    <property type="entry name" value="Tetracycline Repressor, domain 2"/>
    <property type="match status" value="1"/>
</dbReference>
<evidence type="ECO:0000256" key="3">
    <source>
        <dbReference type="ARBA" id="ARBA00023163"/>
    </source>
</evidence>
<name>A0A1I7ERQ8_9BURK</name>
<evidence type="ECO:0000313" key="7">
    <source>
        <dbReference type="Proteomes" id="UP000198844"/>
    </source>
</evidence>
<evidence type="ECO:0000256" key="1">
    <source>
        <dbReference type="ARBA" id="ARBA00023015"/>
    </source>
</evidence>
<dbReference type="Gene3D" id="1.10.10.60">
    <property type="entry name" value="Homeodomain-like"/>
    <property type="match status" value="1"/>
</dbReference>
<dbReference type="PRINTS" id="PR00455">
    <property type="entry name" value="HTHTETR"/>
</dbReference>
<dbReference type="Proteomes" id="UP000198844">
    <property type="component" value="Unassembled WGS sequence"/>
</dbReference>
<evidence type="ECO:0000259" key="5">
    <source>
        <dbReference type="PROSITE" id="PS50977"/>
    </source>
</evidence>
<keyword evidence="3" id="KW-0804">Transcription</keyword>
<feature type="domain" description="HTH tetR-type" evidence="5">
    <location>
        <begin position="9"/>
        <end position="69"/>
    </location>
</feature>
<dbReference type="SUPFAM" id="SSF48498">
    <property type="entry name" value="Tetracyclin repressor-like, C-terminal domain"/>
    <property type="match status" value="1"/>
</dbReference>
<dbReference type="OrthoDB" id="9798857at2"/>
<reference evidence="6 7" key="1">
    <citation type="submission" date="2016-10" db="EMBL/GenBank/DDBJ databases">
        <authorList>
            <person name="de Groot N.N."/>
        </authorList>
    </citation>
    <scope>NUCLEOTIDE SEQUENCE [LARGE SCALE GENOMIC DNA]</scope>
    <source>
        <strain evidence="6 7">LMG 27731</strain>
    </source>
</reference>
<dbReference type="Pfam" id="PF00440">
    <property type="entry name" value="TetR_N"/>
    <property type="match status" value="1"/>
</dbReference>
<dbReference type="PROSITE" id="PS50977">
    <property type="entry name" value="HTH_TETR_2"/>
    <property type="match status" value="1"/>
</dbReference>
<organism evidence="6 7">
    <name type="scientific">Paraburkholderia aspalathi</name>
    <dbReference type="NCBI Taxonomy" id="1324617"/>
    <lineage>
        <taxon>Bacteria</taxon>
        <taxon>Pseudomonadati</taxon>
        <taxon>Pseudomonadota</taxon>
        <taxon>Betaproteobacteria</taxon>
        <taxon>Burkholderiales</taxon>
        <taxon>Burkholderiaceae</taxon>
        <taxon>Paraburkholderia</taxon>
    </lineage>
</organism>
<keyword evidence="1" id="KW-0805">Transcription regulation</keyword>
<dbReference type="EMBL" id="FPBH01000059">
    <property type="protein sequence ID" value="SFU26573.1"/>
    <property type="molecule type" value="Genomic_DNA"/>
</dbReference>
<dbReference type="PANTHER" id="PTHR47506">
    <property type="entry name" value="TRANSCRIPTIONAL REGULATORY PROTEIN"/>
    <property type="match status" value="1"/>
</dbReference>
<dbReference type="InterPro" id="IPR036271">
    <property type="entry name" value="Tet_transcr_reg_TetR-rel_C_sf"/>
</dbReference>
<dbReference type="SUPFAM" id="SSF46689">
    <property type="entry name" value="Homeodomain-like"/>
    <property type="match status" value="1"/>
</dbReference>
<keyword evidence="2 4" id="KW-0238">DNA-binding</keyword>
<protein>
    <submittedName>
        <fullName evidence="6">Transcriptional regulator, TetR family</fullName>
    </submittedName>
</protein>
<dbReference type="RefSeq" id="WP_093647437.1">
    <property type="nucleotide sequence ID" value="NZ_FPBH01000059.1"/>
</dbReference>
<evidence type="ECO:0000256" key="4">
    <source>
        <dbReference type="PROSITE-ProRule" id="PRU00335"/>
    </source>
</evidence>
<sequence>MGVSKQQAIKNRQSITTAAEKLFRERGVDAVGLAEITKAAGFTQGCFYNHFESKNALVTAVMNNAMKNGIDRLLEDIEESKANGMDPIKRQIDWYLSPDHRSDVESGCPVSTFAGDARRLNTEARQVYAEGIALNLDRLTDAFAGINIKECRKRAIALLSQLAGTLVLSRAIADANPELADEILQDGRRRLLLDLADY</sequence>
<proteinExistence type="predicted"/>